<dbReference type="Pfam" id="PF18480">
    <property type="entry name" value="DUF5615"/>
    <property type="match status" value="1"/>
</dbReference>
<organism evidence="2 3">
    <name type="scientific">Candidatus Brocadia fulgida</name>
    <dbReference type="NCBI Taxonomy" id="380242"/>
    <lineage>
        <taxon>Bacteria</taxon>
        <taxon>Pseudomonadati</taxon>
        <taxon>Planctomycetota</taxon>
        <taxon>Candidatus Brocadiia</taxon>
        <taxon>Candidatus Brocadiales</taxon>
        <taxon>Candidatus Brocadiaceae</taxon>
        <taxon>Candidatus Brocadia</taxon>
    </lineage>
</organism>
<proteinExistence type="predicted"/>
<feature type="domain" description="DUF5615" evidence="1">
    <location>
        <begin position="6"/>
        <end position="78"/>
    </location>
</feature>
<evidence type="ECO:0000259" key="1">
    <source>
        <dbReference type="Pfam" id="PF18480"/>
    </source>
</evidence>
<reference evidence="2 3" key="1">
    <citation type="journal article" date="2013" name="BMC Microbiol.">
        <title>Identification of the type II cytochrome c maturation pathway in anammox bacteria by comparative genomics.</title>
        <authorList>
            <person name="Ferousi C."/>
            <person name="Speth D.R."/>
            <person name="Reimann J."/>
            <person name="Op den Camp H.J."/>
            <person name="Allen J.W."/>
            <person name="Keltjens J.T."/>
            <person name="Jetten M.S."/>
        </authorList>
    </citation>
    <scope>NUCLEOTIDE SEQUENCE [LARGE SCALE GENOMIC DNA]</scope>
    <source>
        <strain evidence="2">RU1</strain>
    </source>
</reference>
<sequence length="97" mass="11042">MSEKIKFYMDEHVPSAVGTGLQLRGVDVLKTHEAHMLSASDVEHLTFATNCGRVIFTQDDDFLRLHKKGIRHSDIVWAHQRMSIGDISTDLCLFIRC</sequence>
<protein>
    <recommendedName>
        <fullName evidence="1">DUF5615 domain-containing protein</fullName>
    </recommendedName>
</protein>
<dbReference type="PATRIC" id="fig|380242.3.peg.167"/>
<evidence type="ECO:0000313" key="3">
    <source>
        <dbReference type="Proteomes" id="UP000034954"/>
    </source>
</evidence>
<dbReference type="EMBL" id="LAQJ01000016">
    <property type="protein sequence ID" value="KKO21133.1"/>
    <property type="molecule type" value="Genomic_DNA"/>
</dbReference>
<dbReference type="InterPro" id="IPR041049">
    <property type="entry name" value="DUF5615"/>
</dbReference>
<comment type="caution">
    <text evidence="2">The sequence shown here is derived from an EMBL/GenBank/DDBJ whole genome shotgun (WGS) entry which is preliminary data.</text>
</comment>
<evidence type="ECO:0000313" key="2">
    <source>
        <dbReference type="EMBL" id="KKO21133.1"/>
    </source>
</evidence>
<keyword evidence="3" id="KW-1185">Reference proteome</keyword>
<accession>A0A0M2UYH8</accession>
<name>A0A0M2UYH8_9BACT</name>
<dbReference type="AlphaFoldDB" id="A0A0M2UYH8"/>
<dbReference type="Proteomes" id="UP000034954">
    <property type="component" value="Unassembled WGS sequence"/>
</dbReference>
<gene>
    <name evidence="2" type="ORF">BROFUL_00134</name>
</gene>